<protein>
    <submittedName>
        <fullName evidence="3">Uncharacterized protein</fullName>
    </submittedName>
</protein>
<proteinExistence type="predicted"/>
<dbReference type="Proteomes" id="UP000887578">
    <property type="component" value="Unplaced"/>
</dbReference>
<name>A0A914QKA7_9BILA</name>
<organism evidence="2 3">
    <name type="scientific">Panagrolaimus davidi</name>
    <dbReference type="NCBI Taxonomy" id="227884"/>
    <lineage>
        <taxon>Eukaryota</taxon>
        <taxon>Metazoa</taxon>
        <taxon>Ecdysozoa</taxon>
        <taxon>Nematoda</taxon>
        <taxon>Chromadorea</taxon>
        <taxon>Rhabditida</taxon>
        <taxon>Tylenchina</taxon>
        <taxon>Panagrolaimomorpha</taxon>
        <taxon>Panagrolaimoidea</taxon>
        <taxon>Panagrolaimidae</taxon>
        <taxon>Panagrolaimus</taxon>
    </lineage>
</organism>
<feature type="region of interest" description="Disordered" evidence="1">
    <location>
        <begin position="1"/>
        <end position="97"/>
    </location>
</feature>
<dbReference type="WBParaSite" id="PDA_v2.g30109.t1">
    <property type="protein sequence ID" value="PDA_v2.g30109.t1"/>
    <property type="gene ID" value="PDA_v2.g30109"/>
</dbReference>
<feature type="compositionally biased region" description="Basic and acidic residues" evidence="1">
    <location>
        <begin position="84"/>
        <end position="97"/>
    </location>
</feature>
<feature type="compositionally biased region" description="Acidic residues" evidence="1">
    <location>
        <begin position="60"/>
        <end position="83"/>
    </location>
</feature>
<evidence type="ECO:0000256" key="1">
    <source>
        <dbReference type="SAM" id="MobiDB-lite"/>
    </source>
</evidence>
<evidence type="ECO:0000313" key="2">
    <source>
        <dbReference type="Proteomes" id="UP000887578"/>
    </source>
</evidence>
<evidence type="ECO:0000313" key="3">
    <source>
        <dbReference type="WBParaSite" id="PDA_v2.g30109.t1"/>
    </source>
</evidence>
<sequence length="97" mass="11196">MEKLLLRQHSKLTNDGTKEYVEPPTVRTGDFKINEGGQQQEVKGDGNNPIMEEKKKEEAGSDAEDEEAEPEGEEEDEDEEMEHDGEKEEDKKEKMEW</sequence>
<keyword evidence="2" id="KW-1185">Reference proteome</keyword>
<reference evidence="3" key="1">
    <citation type="submission" date="2022-11" db="UniProtKB">
        <authorList>
            <consortium name="WormBaseParasite"/>
        </authorList>
    </citation>
    <scope>IDENTIFICATION</scope>
</reference>
<accession>A0A914QKA7</accession>
<dbReference type="AlphaFoldDB" id="A0A914QKA7"/>
<feature type="compositionally biased region" description="Basic residues" evidence="1">
    <location>
        <begin position="1"/>
        <end position="10"/>
    </location>
</feature>